<feature type="region of interest" description="Disordered" evidence="1">
    <location>
        <begin position="1"/>
        <end position="21"/>
    </location>
</feature>
<dbReference type="EMBL" id="LR862139">
    <property type="protein sequence ID" value="CAD1819060.1"/>
    <property type="molecule type" value="Genomic_DNA"/>
</dbReference>
<feature type="region of interest" description="Disordered" evidence="1">
    <location>
        <begin position="115"/>
        <end position="185"/>
    </location>
</feature>
<dbReference type="PANTHER" id="PTHR37697">
    <property type="entry name" value="AP2-LIKE ETHYLENE-RESPONSIVE TRANSCRIPTION FACTOR SNZ"/>
    <property type="match status" value="1"/>
</dbReference>
<evidence type="ECO:0000256" key="1">
    <source>
        <dbReference type="SAM" id="MobiDB-lite"/>
    </source>
</evidence>
<name>A0A6V7NKG6_ANACO</name>
<gene>
    <name evidence="2" type="ORF">CB5_LOCUS2271</name>
</gene>
<accession>A0A6V7NKG6</accession>
<organism evidence="2">
    <name type="scientific">Ananas comosus var. bracteatus</name>
    <name type="common">red pineapple</name>
    <dbReference type="NCBI Taxonomy" id="296719"/>
    <lineage>
        <taxon>Eukaryota</taxon>
        <taxon>Viridiplantae</taxon>
        <taxon>Streptophyta</taxon>
        <taxon>Embryophyta</taxon>
        <taxon>Tracheophyta</taxon>
        <taxon>Spermatophyta</taxon>
        <taxon>Magnoliopsida</taxon>
        <taxon>Liliopsida</taxon>
        <taxon>Poales</taxon>
        <taxon>Bromeliaceae</taxon>
        <taxon>Bromelioideae</taxon>
        <taxon>Ananas</taxon>
    </lineage>
</organism>
<feature type="compositionally biased region" description="Polar residues" evidence="1">
    <location>
        <begin position="166"/>
        <end position="185"/>
    </location>
</feature>
<reference evidence="2" key="1">
    <citation type="submission" date="2020-07" db="EMBL/GenBank/DDBJ databases">
        <authorList>
            <person name="Lin J."/>
        </authorList>
    </citation>
    <scope>NUCLEOTIDE SEQUENCE</scope>
</reference>
<evidence type="ECO:0000313" key="2">
    <source>
        <dbReference type="EMBL" id="CAD1819060.1"/>
    </source>
</evidence>
<protein>
    <submittedName>
        <fullName evidence="2">Uncharacterized protein</fullName>
    </submittedName>
</protein>
<feature type="region of interest" description="Disordered" evidence="1">
    <location>
        <begin position="75"/>
        <end position="99"/>
    </location>
</feature>
<sequence length="185" mass="19007">METELVFPVTHPSRAPHGAVPSPALPDLAAALHRASLTAAAIVSSPSASPSAAAISALRDAHGAIGSFLALLDPSPPLSSTSLGGGGGDEPMDEEEEVLRGVEEVEEGMRECVLQSKRQKRHASPSWPLGGAATAAAAAERAAEEEEEKEVSFVRPPIASHAAPRLTSSSNSMLEASTSSEASRR</sequence>
<proteinExistence type="predicted"/>
<dbReference type="AlphaFoldDB" id="A0A6V7NKG6"/>
<dbReference type="PANTHER" id="PTHR37697:SF2">
    <property type="entry name" value="AP2-LIKE ETHYLENE-RESPONSIVE TRANSCRIPTION FACTOR SNZ"/>
    <property type="match status" value="1"/>
</dbReference>